<dbReference type="InterPro" id="IPR011992">
    <property type="entry name" value="EF-hand-dom_pair"/>
</dbReference>
<evidence type="ECO:0000259" key="4">
    <source>
        <dbReference type="PROSITE" id="PS50222"/>
    </source>
</evidence>
<dbReference type="Gene3D" id="1.10.238.10">
    <property type="entry name" value="EF-hand"/>
    <property type="match status" value="2"/>
</dbReference>
<gene>
    <name evidence="5" type="ORF">DIABBA_LOCUS8032</name>
</gene>
<sequence>MAAYQFSKRRSSSIKKEFTENELEGLKIAFELLDRNQDGRVTPGEFKIMLNNLGIDIKYEKAEEIIRIASHSGSDLIDQNDFLSFVKQIQKACPGDVDEDIASDLKAAFQVFDLDGDGYITKEELKTAMEMIGEAVTDQQLEQVIRLADTDKDGRINYEEYRHLQRRIKKEIKLAKEKWMREKICQVINIIKKIRRTRLKMVPMFYGENETQHDKILVKVVESARQYGMKLNDEKVQFKVKKVSYVYQIFSESGVKPQAIEQLEKPKNKNKLLTICIRDDKLFN</sequence>
<reference evidence="5" key="1">
    <citation type="submission" date="2022-01" db="EMBL/GenBank/DDBJ databases">
        <authorList>
            <person name="King R."/>
        </authorList>
    </citation>
    <scope>NUCLEOTIDE SEQUENCE</scope>
</reference>
<organism evidence="5 6">
    <name type="scientific">Diabrotica balteata</name>
    <name type="common">Banded cucumber beetle</name>
    <dbReference type="NCBI Taxonomy" id="107213"/>
    <lineage>
        <taxon>Eukaryota</taxon>
        <taxon>Metazoa</taxon>
        <taxon>Ecdysozoa</taxon>
        <taxon>Arthropoda</taxon>
        <taxon>Hexapoda</taxon>
        <taxon>Insecta</taxon>
        <taxon>Pterygota</taxon>
        <taxon>Neoptera</taxon>
        <taxon>Endopterygota</taxon>
        <taxon>Coleoptera</taxon>
        <taxon>Polyphaga</taxon>
        <taxon>Cucujiformia</taxon>
        <taxon>Chrysomeloidea</taxon>
        <taxon>Chrysomelidae</taxon>
        <taxon>Galerucinae</taxon>
        <taxon>Diabroticina</taxon>
        <taxon>Diabroticites</taxon>
        <taxon>Diabrotica</taxon>
    </lineage>
</organism>
<protein>
    <recommendedName>
        <fullName evidence="4">EF-hand domain-containing protein</fullName>
    </recommendedName>
</protein>
<dbReference type="Proteomes" id="UP001153709">
    <property type="component" value="Chromosome 5"/>
</dbReference>
<evidence type="ECO:0000313" key="6">
    <source>
        <dbReference type="Proteomes" id="UP001153709"/>
    </source>
</evidence>
<dbReference type="CDD" id="cd00051">
    <property type="entry name" value="EFh"/>
    <property type="match status" value="1"/>
</dbReference>
<keyword evidence="1" id="KW-0479">Metal-binding</keyword>
<dbReference type="Gene3D" id="3.30.70.270">
    <property type="match status" value="1"/>
</dbReference>
<keyword evidence="2" id="KW-0677">Repeat</keyword>
<evidence type="ECO:0000313" key="5">
    <source>
        <dbReference type="EMBL" id="CAG9834755.1"/>
    </source>
</evidence>
<dbReference type="OrthoDB" id="26525at2759"/>
<dbReference type="Pfam" id="PF13499">
    <property type="entry name" value="EF-hand_7"/>
    <property type="match status" value="2"/>
</dbReference>
<dbReference type="PROSITE" id="PS50222">
    <property type="entry name" value="EF_HAND_2"/>
    <property type="match status" value="3"/>
</dbReference>
<proteinExistence type="predicted"/>
<dbReference type="AlphaFoldDB" id="A0A9N9T3G2"/>
<feature type="domain" description="EF-hand" evidence="4">
    <location>
        <begin position="21"/>
        <end position="56"/>
    </location>
</feature>
<dbReference type="PROSITE" id="PS00018">
    <property type="entry name" value="EF_HAND_1"/>
    <property type="match status" value="3"/>
</dbReference>
<feature type="domain" description="EF-hand" evidence="4">
    <location>
        <begin position="136"/>
        <end position="171"/>
    </location>
</feature>
<keyword evidence="6" id="KW-1185">Reference proteome</keyword>
<accession>A0A9N9T3G2</accession>
<dbReference type="GO" id="GO:0071897">
    <property type="term" value="P:DNA biosynthetic process"/>
    <property type="evidence" value="ECO:0007669"/>
    <property type="project" value="UniProtKB-ARBA"/>
</dbReference>
<dbReference type="InterPro" id="IPR002048">
    <property type="entry name" value="EF_hand_dom"/>
</dbReference>
<dbReference type="SMART" id="SM00054">
    <property type="entry name" value="EFh"/>
    <property type="match status" value="4"/>
</dbReference>
<dbReference type="SUPFAM" id="SSF47473">
    <property type="entry name" value="EF-hand"/>
    <property type="match status" value="1"/>
</dbReference>
<dbReference type="InterPro" id="IPR043502">
    <property type="entry name" value="DNA/RNA_pol_sf"/>
</dbReference>
<dbReference type="PANTHER" id="PTHR23050">
    <property type="entry name" value="CALCIUM BINDING PROTEIN"/>
    <property type="match status" value="1"/>
</dbReference>
<name>A0A9N9T3G2_DIABA</name>
<dbReference type="FunFam" id="1.10.238.10:FF:000181">
    <property type="entry name" value="CALML5 isoform 1"/>
    <property type="match status" value="1"/>
</dbReference>
<dbReference type="SUPFAM" id="SSF56672">
    <property type="entry name" value="DNA/RNA polymerases"/>
    <property type="match status" value="1"/>
</dbReference>
<feature type="domain" description="EF-hand" evidence="4">
    <location>
        <begin position="100"/>
        <end position="135"/>
    </location>
</feature>
<dbReference type="InterPro" id="IPR043128">
    <property type="entry name" value="Rev_trsase/Diguanyl_cyclase"/>
</dbReference>
<evidence type="ECO:0000256" key="3">
    <source>
        <dbReference type="ARBA" id="ARBA00022837"/>
    </source>
</evidence>
<evidence type="ECO:0000256" key="2">
    <source>
        <dbReference type="ARBA" id="ARBA00022737"/>
    </source>
</evidence>
<dbReference type="GO" id="GO:0005509">
    <property type="term" value="F:calcium ion binding"/>
    <property type="evidence" value="ECO:0007669"/>
    <property type="project" value="InterPro"/>
</dbReference>
<dbReference type="InterPro" id="IPR050145">
    <property type="entry name" value="Centrin_CML-like"/>
</dbReference>
<keyword evidence="3" id="KW-0106">Calcium</keyword>
<evidence type="ECO:0000256" key="1">
    <source>
        <dbReference type="ARBA" id="ARBA00022723"/>
    </source>
</evidence>
<dbReference type="InterPro" id="IPR018247">
    <property type="entry name" value="EF_Hand_1_Ca_BS"/>
</dbReference>
<dbReference type="EMBL" id="OU898280">
    <property type="protein sequence ID" value="CAG9834755.1"/>
    <property type="molecule type" value="Genomic_DNA"/>
</dbReference>